<dbReference type="EMBL" id="CAXAMM010037069">
    <property type="protein sequence ID" value="CAK9076604.1"/>
    <property type="molecule type" value="Genomic_DNA"/>
</dbReference>
<dbReference type="Proteomes" id="UP001642464">
    <property type="component" value="Unassembled WGS sequence"/>
</dbReference>
<gene>
    <name evidence="2" type="ORF">SCF082_LOCUS36895</name>
</gene>
<sequence length="241" mass="27095">MSALASINLKWFVDTQFGCLHHSLASTHLPRLWLQSDNTVKEIRNGNAGRFAAALTQGNVFTCVSHNHLIVGHTHEDCDALFSVVASCLGAAPTLETPADVIRCISKKLQRLVEDKSMEFRCEMIETVRDWVELLPDNITLRNAYRDRKPKMGEEKKKVPQSFCFVTREGMPSQGDEVTKDERLPRVLRRSDYEDRRLDVFALIKQTMAKTALSQNALLILPQALLPQTEAFLNSVSLAAS</sequence>
<feature type="domain" description="DUF7869" evidence="1">
    <location>
        <begin position="26"/>
        <end position="133"/>
    </location>
</feature>
<proteinExistence type="predicted"/>
<evidence type="ECO:0000259" key="1">
    <source>
        <dbReference type="Pfam" id="PF25273"/>
    </source>
</evidence>
<dbReference type="PANTHER" id="PTHR33153">
    <property type="entry name" value="MYND-TYPE DOMAIN-CONTAINING PROTEIN"/>
    <property type="match status" value="1"/>
</dbReference>
<protein>
    <recommendedName>
        <fullName evidence="1">DUF7869 domain-containing protein</fullName>
    </recommendedName>
</protein>
<keyword evidence="3" id="KW-1185">Reference proteome</keyword>
<organism evidence="2 3">
    <name type="scientific">Durusdinium trenchii</name>
    <dbReference type="NCBI Taxonomy" id="1381693"/>
    <lineage>
        <taxon>Eukaryota</taxon>
        <taxon>Sar</taxon>
        <taxon>Alveolata</taxon>
        <taxon>Dinophyceae</taxon>
        <taxon>Suessiales</taxon>
        <taxon>Symbiodiniaceae</taxon>
        <taxon>Durusdinium</taxon>
    </lineage>
</organism>
<dbReference type="PANTHER" id="PTHR33153:SF3">
    <property type="entry name" value="TRAFFICKING PROTEIN PARTICLE COMPLEX SUBUNIT 11 DOMAIN-CONTAINING PROTEIN"/>
    <property type="match status" value="1"/>
</dbReference>
<evidence type="ECO:0000313" key="3">
    <source>
        <dbReference type="Proteomes" id="UP001642464"/>
    </source>
</evidence>
<accession>A0ABP0PL68</accession>
<comment type="caution">
    <text evidence="2">The sequence shown here is derived from an EMBL/GenBank/DDBJ whole genome shotgun (WGS) entry which is preliminary data.</text>
</comment>
<dbReference type="InterPro" id="IPR057191">
    <property type="entry name" value="DUF7869"/>
</dbReference>
<name>A0ABP0PL68_9DINO</name>
<dbReference type="Pfam" id="PF25273">
    <property type="entry name" value="DUF7869"/>
    <property type="match status" value="1"/>
</dbReference>
<reference evidence="2 3" key="1">
    <citation type="submission" date="2024-02" db="EMBL/GenBank/DDBJ databases">
        <authorList>
            <person name="Chen Y."/>
            <person name="Shah S."/>
            <person name="Dougan E. K."/>
            <person name="Thang M."/>
            <person name="Chan C."/>
        </authorList>
    </citation>
    <scope>NUCLEOTIDE SEQUENCE [LARGE SCALE GENOMIC DNA]</scope>
</reference>
<evidence type="ECO:0000313" key="2">
    <source>
        <dbReference type="EMBL" id="CAK9076604.1"/>
    </source>
</evidence>